<dbReference type="PANTHER" id="PTHR37419:SF1">
    <property type="entry name" value="SERINE_THREONINE-PROTEIN KINASE TOXIN HIPA"/>
    <property type="match status" value="1"/>
</dbReference>
<dbReference type="Proteomes" id="UP000185839">
    <property type="component" value="Unassembled WGS sequence"/>
</dbReference>
<keyword evidence="6" id="KW-1185">Reference proteome</keyword>
<evidence type="ECO:0000256" key="1">
    <source>
        <dbReference type="ARBA" id="ARBA00010164"/>
    </source>
</evidence>
<evidence type="ECO:0000256" key="3">
    <source>
        <dbReference type="ARBA" id="ARBA00022777"/>
    </source>
</evidence>
<dbReference type="AlphaFoldDB" id="A0A1N7NT83"/>
<dbReference type="InterPro" id="IPR052028">
    <property type="entry name" value="HipA_Ser/Thr_kinase"/>
</dbReference>
<dbReference type="InterPro" id="IPR012893">
    <property type="entry name" value="HipA-like_C"/>
</dbReference>
<dbReference type="GO" id="GO:0005829">
    <property type="term" value="C:cytosol"/>
    <property type="evidence" value="ECO:0007669"/>
    <property type="project" value="TreeGrafter"/>
</dbReference>
<organism evidence="5 6">
    <name type="scientific">Kaistella chaponensis</name>
    <dbReference type="NCBI Taxonomy" id="713588"/>
    <lineage>
        <taxon>Bacteria</taxon>
        <taxon>Pseudomonadati</taxon>
        <taxon>Bacteroidota</taxon>
        <taxon>Flavobacteriia</taxon>
        <taxon>Flavobacteriales</taxon>
        <taxon>Weeksellaceae</taxon>
        <taxon>Chryseobacterium group</taxon>
        <taxon>Kaistella</taxon>
    </lineage>
</organism>
<dbReference type="Pfam" id="PF07804">
    <property type="entry name" value="HipA_C"/>
    <property type="match status" value="1"/>
</dbReference>
<evidence type="ECO:0000313" key="6">
    <source>
        <dbReference type="Proteomes" id="UP000185839"/>
    </source>
</evidence>
<gene>
    <name evidence="5" type="ORF">SAMN05421789_11724</name>
</gene>
<keyword evidence="3 5" id="KW-0418">Kinase</keyword>
<dbReference type="EMBL" id="FTOI01000017">
    <property type="protein sequence ID" value="SIT01496.1"/>
    <property type="molecule type" value="Genomic_DNA"/>
</dbReference>
<dbReference type="Gene3D" id="1.10.1070.20">
    <property type="match status" value="1"/>
</dbReference>
<sequence>MKNRCLYCYKIIDETERKTPAGKSDYHPKCSRKFFGTLEPPILDLTDDKIKEFAEQIIKTQRSVTGVQPKLSLEISLDENNSRRFTIVGVLGDYILKPQTKQFSNLPENEDLTMNLAEISKIKTVEHSLIRLKSGQLAYITKRVDRNKNEKLHMEDMCQLTERLTEQKYKGSYEQIAKKIKQYSVNYGLDIIDFYELVLFSFLTGNNDMHLKNFSLLKVNKEYSLCPAYDLVSSQLANEDDDEELALTLNGKKKKISKKDFELSMTKSGIETKVIENIFEKFEKLLPKWLKFIEHSFLPDEEKTKYTDLVIAKFRVIYH</sequence>
<dbReference type="RefSeq" id="WP_076388420.1">
    <property type="nucleotide sequence ID" value="NZ_FTOI01000017.1"/>
</dbReference>
<feature type="domain" description="HipA-like C-terminal" evidence="4">
    <location>
        <begin position="63"/>
        <end position="286"/>
    </location>
</feature>
<evidence type="ECO:0000256" key="2">
    <source>
        <dbReference type="ARBA" id="ARBA00022679"/>
    </source>
</evidence>
<evidence type="ECO:0000259" key="4">
    <source>
        <dbReference type="Pfam" id="PF07804"/>
    </source>
</evidence>
<dbReference type="PANTHER" id="PTHR37419">
    <property type="entry name" value="SERINE/THREONINE-PROTEIN KINASE TOXIN HIPA"/>
    <property type="match status" value="1"/>
</dbReference>
<proteinExistence type="inferred from homology"/>
<keyword evidence="2" id="KW-0808">Transferase</keyword>
<evidence type="ECO:0000313" key="5">
    <source>
        <dbReference type="EMBL" id="SIT01496.1"/>
    </source>
</evidence>
<comment type="similarity">
    <text evidence="1">Belongs to the HipA Ser/Thr kinase family.</text>
</comment>
<reference evidence="6" key="1">
    <citation type="submission" date="2017-01" db="EMBL/GenBank/DDBJ databases">
        <authorList>
            <person name="Varghese N."/>
            <person name="Submissions S."/>
        </authorList>
    </citation>
    <scope>NUCLEOTIDE SEQUENCE [LARGE SCALE GENOMIC DNA]</scope>
    <source>
        <strain evidence="6">DSM 23145</strain>
    </source>
</reference>
<protein>
    <submittedName>
        <fullName evidence="5">Serine/threonine-protein kinase HipA</fullName>
    </submittedName>
</protein>
<dbReference type="STRING" id="713588.SAMN05421789_11724"/>
<dbReference type="OrthoDB" id="9805913at2"/>
<name>A0A1N7NT83_9FLAO</name>
<dbReference type="GO" id="GO:0004674">
    <property type="term" value="F:protein serine/threonine kinase activity"/>
    <property type="evidence" value="ECO:0007669"/>
    <property type="project" value="TreeGrafter"/>
</dbReference>
<accession>A0A1N7NT83</accession>